<protein>
    <submittedName>
        <fullName evidence="2">Uncharacterized protein</fullName>
    </submittedName>
</protein>
<dbReference type="EMBL" id="JAVHNS010000004">
    <property type="protein sequence ID" value="KAK6358011.1"/>
    <property type="molecule type" value="Genomic_DNA"/>
</dbReference>
<evidence type="ECO:0000313" key="3">
    <source>
        <dbReference type="Proteomes" id="UP001373714"/>
    </source>
</evidence>
<gene>
    <name evidence="2" type="ORF">TWF730_007365</name>
</gene>
<comment type="caution">
    <text evidence="2">The sequence shown here is derived from an EMBL/GenBank/DDBJ whole genome shotgun (WGS) entry which is preliminary data.</text>
</comment>
<proteinExistence type="predicted"/>
<evidence type="ECO:0000313" key="2">
    <source>
        <dbReference type="EMBL" id="KAK6358011.1"/>
    </source>
</evidence>
<evidence type="ECO:0000256" key="1">
    <source>
        <dbReference type="SAM" id="MobiDB-lite"/>
    </source>
</evidence>
<feature type="region of interest" description="Disordered" evidence="1">
    <location>
        <begin position="156"/>
        <end position="222"/>
    </location>
</feature>
<organism evidence="2 3">
    <name type="scientific">Orbilia blumenaviensis</name>
    <dbReference type="NCBI Taxonomy" id="1796055"/>
    <lineage>
        <taxon>Eukaryota</taxon>
        <taxon>Fungi</taxon>
        <taxon>Dikarya</taxon>
        <taxon>Ascomycota</taxon>
        <taxon>Pezizomycotina</taxon>
        <taxon>Orbiliomycetes</taxon>
        <taxon>Orbiliales</taxon>
        <taxon>Orbiliaceae</taxon>
        <taxon>Orbilia</taxon>
    </lineage>
</organism>
<feature type="compositionally biased region" description="Low complexity" evidence="1">
    <location>
        <begin position="196"/>
        <end position="210"/>
    </location>
</feature>
<dbReference type="Proteomes" id="UP001373714">
    <property type="component" value="Unassembled WGS sequence"/>
</dbReference>
<sequence length="253" mass="27393">MIAFTCMTGFFTGMRTAMDTAARSLPWKKSRLDIMDPRLGEVVVDLKPMRRNRGDNPEASENPAHIHGGYLATTVSGQQYLLTETGKDTKGLNAIDISTVESDPAKSWSQEVWQDGSHDDIYVNGTAWKRQESSPSRALEPGLTVKEIHDRMAQDDEDIYGGGSDTHSSLGYKGEEPPAYSRWDSSQSAWKGTGAGAAHGSSSTTTTTIDTPKDSTSSKKHNLDISPNFDFGLGLAGPFLRLGFSVAGVKMSI</sequence>
<feature type="compositionally biased region" description="Basic and acidic residues" evidence="1">
    <location>
        <begin position="211"/>
        <end position="222"/>
    </location>
</feature>
<name>A0AAV9VAU3_9PEZI</name>
<keyword evidence="3" id="KW-1185">Reference proteome</keyword>
<reference evidence="2 3" key="1">
    <citation type="submission" date="2019-10" db="EMBL/GenBank/DDBJ databases">
        <authorList>
            <person name="Palmer J.M."/>
        </authorList>
    </citation>
    <scope>NUCLEOTIDE SEQUENCE [LARGE SCALE GENOMIC DNA]</scope>
    <source>
        <strain evidence="2 3">TWF730</strain>
    </source>
</reference>
<dbReference type="AlphaFoldDB" id="A0AAV9VAU3"/>
<accession>A0AAV9VAU3</accession>